<comment type="caution">
    <text evidence="11">The sequence shown here is derived from an EMBL/GenBank/DDBJ whole genome shotgun (WGS) entry which is preliminary data.</text>
</comment>
<evidence type="ECO:0000256" key="8">
    <source>
        <dbReference type="ARBA" id="ARBA00022989"/>
    </source>
</evidence>
<keyword evidence="6" id="KW-0418">Kinase</keyword>
<evidence type="ECO:0000256" key="7">
    <source>
        <dbReference type="ARBA" id="ARBA00022824"/>
    </source>
</evidence>
<evidence type="ECO:0000256" key="3">
    <source>
        <dbReference type="ARBA" id="ARBA00012132"/>
    </source>
</evidence>
<dbReference type="PANTHER" id="PTHR13205">
    <property type="entry name" value="TRANSMEMBRANE PROTEIN 15-RELATED"/>
    <property type="match status" value="1"/>
</dbReference>
<dbReference type="GO" id="GO:0005789">
    <property type="term" value="C:endoplasmic reticulum membrane"/>
    <property type="evidence" value="ECO:0007669"/>
    <property type="project" value="UniProtKB-SubCell"/>
</dbReference>
<dbReference type="GO" id="GO:0004168">
    <property type="term" value="F:dolichol kinase activity"/>
    <property type="evidence" value="ECO:0007669"/>
    <property type="project" value="UniProtKB-EC"/>
</dbReference>
<dbReference type="Proteomes" id="UP001497525">
    <property type="component" value="Unassembled WGS sequence"/>
</dbReference>
<evidence type="ECO:0000256" key="6">
    <source>
        <dbReference type="ARBA" id="ARBA00022777"/>
    </source>
</evidence>
<keyword evidence="7" id="KW-0256">Endoplasmic reticulum</keyword>
<comment type="subcellular location">
    <subcellularLocation>
        <location evidence="1">Endoplasmic reticulum membrane</location>
        <topology evidence="1">Multi-pass membrane protein</topology>
    </subcellularLocation>
</comment>
<keyword evidence="5 10" id="KW-0812">Transmembrane</keyword>
<dbReference type="GO" id="GO:0043048">
    <property type="term" value="P:dolichyl monophosphate biosynthetic process"/>
    <property type="evidence" value="ECO:0007669"/>
    <property type="project" value="TreeGrafter"/>
</dbReference>
<gene>
    <name evidence="11" type="ORF">CDAUBV1_LOCUS14767</name>
</gene>
<dbReference type="PANTHER" id="PTHR13205:SF15">
    <property type="entry name" value="DOLICHOL KINASE"/>
    <property type="match status" value="1"/>
</dbReference>
<feature type="transmembrane region" description="Helical" evidence="10">
    <location>
        <begin position="130"/>
        <end position="154"/>
    </location>
</feature>
<dbReference type="AlphaFoldDB" id="A0AAV2TSR8"/>
<evidence type="ECO:0000313" key="12">
    <source>
        <dbReference type="Proteomes" id="UP001497525"/>
    </source>
</evidence>
<keyword evidence="9 10" id="KW-0472">Membrane</keyword>
<proteinExistence type="inferred from homology"/>
<comment type="similarity">
    <text evidence="2">Belongs to the polyprenol kinase family.</text>
</comment>
<keyword evidence="8 10" id="KW-1133">Transmembrane helix</keyword>
<evidence type="ECO:0000256" key="9">
    <source>
        <dbReference type="ARBA" id="ARBA00023136"/>
    </source>
</evidence>
<evidence type="ECO:0000256" key="2">
    <source>
        <dbReference type="ARBA" id="ARBA00010794"/>
    </source>
</evidence>
<name>A0AAV2TSR8_CALDB</name>
<evidence type="ECO:0000256" key="1">
    <source>
        <dbReference type="ARBA" id="ARBA00004477"/>
    </source>
</evidence>
<feature type="transmembrane region" description="Helical" evidence="10">
    <location>
        <begin position="207"/>
        <end position="227"/>
    </location>
</feature>
<dbReference type="InterPro" id="IPR032974">
    <property type="entry name" value="Polypren_kinase"/>
</dbReference>
<evidence type="ECO:0000256" key="10">
    <source>
        <dbReference type="SAM" id="Phobius"/>
    </source>
</evidence>
<organism evidence="11 12">
    <name type="scientific">Calicophoron daubneyi</name>
    <name type="common">Rumen fluke</name>
    <name type="synonym">Paramphistomum daubneyi</name>
    <dbReference type="NCBI Taxonomy" id="300641"/>
    <lineage>
        <taxon>Eukaryota</taxon>
        <taxon>Metazoa</taxon>
        <taxon>Spiralia</taxon>
        <taxon>Lophotrochozoa</taxon>
        <taxon>Platyhelminthes</taxon>
        <taxon>Trematoda</taxon>
        <taxon>Digenea</taxon>
        <taxon>Plagiorchiida</taxon>
        <taxon>Pronocephalata</taxon>
        <taxon>Paramphistomoidea</taxon>
        <taxon>Paramphistomidae</taxon>
        <taxon>Calicophoron</taxon>
    </lineage>
</organism>
<keyword evidence="4" id="KW-0808">Transferase</keyword>
<protein>
    <recommendedName>
        <fullName evidence="3">dolichol kinase</fullName>
        <ecNumber evidence="3">2.7.1.108</ecNumber>
    </recommendedName>
</protein>
<dbReference type="EMBL" id="CAXLJL010000623">
    <property type="protein sequence ID" value="CAL5139651.1"/>
    <property type="molecule type" value="Genomic_DNA"/>
</dbReference>
<reference evidence="11" key="1">
    <citation type="submission" date="2024-06" db="EMBL/GenBank/DDBJ databases">
        <authorList>
            <person name="Liu X."/>
            <person name="Lenzi L."/>
            <person name="Haldenby T S."/>
            <person name="Uol C."/>
        </authorList>
    </citation>
    <scope>NUCLEOTIDE SEQUENCE</scope>
</reference>
<dbReference type="EC" id="2.7.1.108" evidence="3"/>
<evidence type="ECO:0000256" key="4">
    <source>
        <dbReference type="ARBA" id="ARBA00022679"/>
    </source>
</evidence>
<feature type="transmembrane region" description="Helical" evidence="10">
    <location>
        <begin position="161"/>
        <end position="181"/>
    </location>
</feature>
<sequence>MKTESGFLRGSRSPIRFRRVYISLLSKCRRGARPGLWMGFIVPLLLLRTQHQEIGLDILTSTLLLFLSLFDLGVLNTAALGIYASSVVVCFSESGPSLRPLLTFGFMTSATHNFLHLFPSSFTLGEALLLSHLSIVFIVSSPLFPVAFVLFFLIERYALPCTFLVFSAVLTVFTSSLFFLFRNFPKFSLHCRLGLRQLSCFSSSADFLLLSFWAALLFGCLVVTWVYRQTGCLSVNTLNEDHGEQDRSDYALGNHESPQSTDVINNNHQSALNESNSSPLLNLGDPSGKISERNLSKPGSTPSWLRKFYHFAAGVVYTSGIMFSPRLLIVCSVSLLVSFTLFEWMRRRGKESVAQYLNGVVQPFRDERDGGTLVFTPIALLLGLSIPIWWPSPPSDASTLNIEDICGSPKLSPHVWSGVLSIAVGDSVAALIGRAWGRLRWPGSHRTLLGSLASWFSQVAFWSVITRLQEWPFFEALIPITVGVVVEAYTDQIDNIVVPLIVMMAFHL</sequence>
<feature type="transmembrane region" description="Helical" evidence="10">
    <location>
        <begin position="63"/>
        <end position="89"/>
    </location>
</feature>
<evidence type="ECO:0000313" key="11">
    <source>
        <dbReference type="EMBL" id="CAL5139651.1"/>
    </source>
</evidence>
<evidence type="ECO:0000256" key="5">
    <source>
        <dbReference type="ARBA" id="ARBA00022692"/>
    </source>
</evidence>
<accession>A0AAV2TSR8</accession>